<evidence type="ECO:0000256" key="1">
    <source>
        <dbReference type="SAM" id="Phobius"/>
    </source>
</evidence>
<protein>
    <submittedName>
        <fullName evidence="2">Uncharacterized protein</fullName>
    </submittedName>
</protein>
<dbReference type="Proteomes" id="UP000190150">
    <property type="component" value="Unassembled WGS sequence"/>
</dbReference>
<dbReference type="RefSeq" id="WP_079645713.1">
    <property type="nucleotide sequence ID" value="NZ_FUZF01000026.1"/>
</dbReference>
<dbReference type="STRING" id="1513896.SAMN05660841_04074"/>
<evidence type="ECO:0000313" key="3">
    <source>
        <dbReference type="Proteomes" id="UP000190150"/>
    </source>
</evidence>
<accession>A0A1T5GHT2</accession>
<gene>
    <name evidence="2" type="ORF">SAMN05660841_04074</name>
</gene>
<dbReference type="OrthoDB" id="7041596at2"/>
<keyword evidence="1" id="KW-0812">Transmembrane</keyword>
<sequence length="303" mass="35260">MKTLLKHKASRRSFLILMLTILFGLFLIRVIIHLQTNNESGNWIPLITSLIENSIVSLLVTVLIGLFLFYIELPDEEKKFEIIEPFKMKEIFEKEAISTELWFFSGGMGRYTRYATIPKLSESAKRTNEHKSLKLQFIDPKNNSLCEKYAEFRKSLKSAEKETDVWTLDYVKWETIATIVVASIYKSQNPLLDLQICLKNNFSTMRIDMSSSAAIITKEDKSEAAIICRKGSFLYRTYKEEILHAFKQYELLKISLNSKFDLHNLNEADIKMICEQLNINQGLNSNDYQNILRTINDKKEHYG</sequence>
<keyword evidence="3" id="KW-1185">Reference proteome</keyword>
<dbReference type="EMBL" id="FUZF01000026">
    <property type="protein sequence ID" value="SKC07945.1"/>
    <property type="molecule type" value="Genomic_DNA"/>
</dbReference>
<reference evidence="3" key="1">
    <citation type="submission" date="2017-02" db="EMBL/GenBank/DDBJ databases">
        <authorList>
            <person name="Varghese N."/>
            <person name="Submissions S."/>
        </authorList>
    </citation>
    <scope>NUCLEOTIDE SEQUENCE [LARGE SCALE GENOMIC DNA]</scope>
    <source>
        <strain evidence="3">DSM 24091</strain>
    </source>
</reference>
<feature type="transmembrane region" description="Helical" evidence="1">
    <location>
        <begin position="12"/>
        <end position="32"/>
    </location>
</feature>
<dbReference type="AlphaFoldDB" id="A0A1T5GHT2"/>
<keyword evidence="1" id="KW-1133">Transmembrane helix</keyword>
<evidence type="ECO:0000313" key="2">
    <source>
        <dbReference type="EMBL" id="SKC07945.1"/>
    </source>
</evidence>
<feature type="transmembrane region" description="Helical" evidence="1">
    <location>
        <begin position="44"/>
        <end position="71"/>
    </location>
</feature>
<organism evidence="2 3">
    <name type="scientific">Sphingobacterium nematocida</name>
    <dbReference type="NCBI Taxonomy" id="1513896"/>
    <lineage>
        <taxon>Bacteria</taxon>
        <taxon>Pseudomonadati</taxon>
        <taxon>Bacteroidota</taxon>
        <taxon>Sphingobacteriia</taxon>
        <taxon>Sphingobacteriales</taxon>
        <taxon>Sphingobacteriaceae</taxon>
        <taxon>Sphingobacterium</taxon>
    </lineage>
</organism>
<name>A0A1T5GHT2_9SPHI</name>
<proteinExistence type="predicted"/>
<keyword evidence="1" id="KW-0472">Membrane</keyword>